<organism evidence="1">
    <name type="scientific">uncultured Caudovirales phage</name>
    <dbReference type="NCBI Taxonomy" id="2100421"/>
    <lineage>
        <taxon>Viruses</taxon>
        <taxon>Duplodnaviria</taxon>
        <taxon>Heunggongvirae</taxon>
        <taxon>Uroviricota</taxon>
        <taxon>Caudoviricetes</taxon>
        <taxon>Peduoviridae</taxon>
        <taxon>Maltschvirus</taxon>
        <taxon>Maltschvirus maltsch</taxon>
    </lineage>
</organism>
<protein>
    <submittedName>
        <fullName evidence="1">Uncharacterized protein</fullName>
    </submittedName>
</protein>
<name>A0A6J7X4A3_9CAUD</name>
<sequence>MAIVYQGSGKLVIGSATPNNNISLNCSSISLEVGYDSLEATTMGATGHKFVSGLQTVNVSAAVFLEYGATTVEKIISDLIGDGDTTITVSPDDGAAGVTNPTWTITNAMISSAMVVNSVAGSLDTMTLTATGGSWVRATA</sequence>
<dbReference type="EMBL" id="LR798298">
    <property type="protein sequence ID" value="CAB5222113.1"/>
    <property type="molecule type" value="Genomic_DNA"/>
</dbReference>
<proteinExistence type="predicted"/>
<evidence type="ECO:0000313" key="1">
    <source>
        <dbReference type="EMBL" id="CAB5222113.1"/>
    </source>
</evidence>
<reference evidence="1" key="1">
    <citation type="submission" date="2020-05" db="EMBL/GenBank/DDBJ databases">
        <authorList>
            <person name="Chiriac C."/>
            <person name="Salcher M."/>
            <person name="Ghai R."/>
            <person name="Kavagutti S V."/>
        </authorList>
    </citation>
    <scope>NUCLEOTIDE SEQUENCE</scope>
</reference>
<gene>
    <name evidence="1" type="ORF">UFOVP363_6</name>
</gene>
<accession>A0A6J7X4A3</accession>